<organism evidence="2 3">
    <name type="scientific">Maribacter confluentis</name>
    <dbReference type="NCBI Taxonomy" id="1656093"/>
    <lineage>
        <taxon>Bacteria</taxon>
        <taxon>Pseudomonadati</taxon>
        <taxon>Bacteroidota</taxon>
        <taxon>Flavobacteriia</taxon>
        <taxon>Flavobacteriales</taxon>
        <taxon>Flavobacteriaceae</taxon>
        <taxon>Maribacter</taxon>
    </lineage>
</organism>
<reference evidence="2" key="1">
    <citation type="journal article" date="2014" name="Int. J. Syst. Evol. Microbiol.">
        <title>Complete genome of a new Firmicutes species belonging to the dominant human colonic microbiota ('Ruminococcus bicirculans') reveals two chromosomes and a selective capacity to utilize plant glucans.</title>
        <authorList>
            <consortium name="NISC Comparative Sequencing Program"/>
            <person name="Wegmann U."/>
            <person name="Louis P."/>
            <person name="Goesmann A."/>
            <person name="Henrissat B."/>
            <person name="Duncan S.H."/>
            <person name="Flint H.J."/>
        </authorList>
    </citation>
    <scope>NUCLEOTIDE SEQUENCE</scope>
    <source>
        <strain evidence="2">CECT 8869</strain>
    </source>
</reference>
<dbReference type="InterPro" id="IPR012338">
    <property type="entry name" value="Beta-lactam/transpept-like"/>
</dbReference>
<dbReference type="SUPFAM" id="SSF56601">
    <property type="entry name" value="beta-lactamase/transpeptidase-like"/>
    <property type="match status" value="1"/>
</dbReference>
<feature type="domain" description="Beta-lactamase-related" evidence="1">
    <location>
        <begin position="28"/>
        <end position="384"/>
    </location>
</feature>
<dbReference type="Pfam" id="PF00144">
    <property type="entry name" value="Beta-lactamase"/>
    <property type="match status" value="1"/>
</dbReference>
<protein>
    <submittedName>
        <fullName evidence="2">Serine hydrolase domain-containing protein</fullName>
        <ecNumber evidence="2">3.1.1.103</ecNumber>
    </submittedName>
</protein>
<evidence type="ECO:0000313" key="3">
    <source>
        <dbReference type="Proteomes" id="UP001168579"/>
    </source>
</evidence>
<keyword evidence="2" id="KW-0378">Hydrolase</keyword>
<accession>A0ABT8RXC0</accession>
<dbReference type="EC" id="3.1.1.103" evidence="2"/>
<dbReference type="GO" id="GO:0016787">
    <property type="term" value="F:hydrolase activity"/>
    <property type="evidence" value="ECO:0007669"/>
    <property type="project" value="UniProtKB-KW"/>
</dbReference>
<dbReference type="EMBL" id="JAUKUC010000001">
    <property type="protein sequence ID" value="MDO1514546.1"/>
    <property type="molecule type" value="Genomic_DNA"/>
</dbReference>
<dbReference type="RefSeq" id="WP_304437203.1">
    <property type="nucleotide sequence ID" value="NZ_JAUKUC010000001.1"/>
</dbReference>
<reference evidence="2" key="2">
    <citation type="submission" date="2023-06" db="EMBL/GenBank/DDBJ databases">
        <authorList>
            <person name="Lucena T."/>
            <person name="Sun Q."/>
        </authorList>
    </citation>
    <scope>NUCLEOTIDE SEQUENCE</scope>
    <source>
        <strain evidence="2">CECT 8869</strain>
    </source>
</reference>
<evidence type="ECO:0000259" key="1">
    <source>
        <dbReference type="Pfam" id="PF00144"/>
    </source>
</evidence>
<comment type="caution">
    <text evidence="2">The sequence shown here is derived from an EMBL/GenBank/DDBJ whole genome shotgun (WGS) entry which is preliminary data.</text>
</comment>
<dbReference type="Proteomes" id="UP001168579">
    <property type="component" value="Unassembled WGS sequence"/>
</dbReference>
<dbReference type="InterPro" id="IPR001466">
    <property type="entry name" value="Beta-lactam-related"/>
</dbReference>
<evidence type="ECO:0000313" key="2">
    <source>
        <dbReference type="EMBL" id="MDO1514546.1"/>
    </source>
</evidence>
<keyword evidence="3" id="KW-1185">Reference proteome</keyword>
<dbReference type="Gene3D" id="3.40.710.10">
    <property type="entry name" value="DD-peptidase/beta-lactamase superfamily"/>
    <property type="match status" value="1"/>
</dbReference>
<dbReference type="PANTHER" id="PTHR46825">
    <property type="entry name" value="D-ALANYL-D-ALANINE-CARBOXYPEPTIDASE/ENDOPEPTIDASE AMPH"/>
    <property type="match status" value="1"/>
</dbReference>
<gene>
    <name evidence="2" type="ORF">Q2T41_17975</name>
</gene>
<dbReference type="InterPro" id="IPR050491">
    <property type="entry name" value="AmpC-like"/>
</dbReference>
<dbReference type="PANTHER" id="PTHR46825:SF9">
    <property type="entry name" value="BETA-LACTAMASE-RELATED DOMAIN-CONTAINING PROTEIN"/>
    <property type="match status" value="1"/>
</dbReference>
<proteinExistence type="predicted"/>
<sequence>MKRIVTIILIFLFPLLGFSQNYKDTLQTKIEKFYNKKNLPGFAVAIVNDQGVLFQESYGYADLKSKKPYTLKTIQLIASTTKTTISFAVMKLVEEGKLDLNSPINDYLPYKIYNPHFKDSIITIKQLVTHTSGIIDTENNYDLRGRYFIKQTNLNDSKLDKETLDYVKNYKKNKRLSLKKYCKNVFSEKGKWYNKNTFLKNPPGSHYQYSNLGATLAAYIVERVSGKCFDGFVEQNLFKKLNFQNSTFDIKSINIDSLTTSYVTDEHIATPIFGENTYPDGGMLTNCNELSTYLIEMIKGYNGKSELLTAESFKTMMSPLLTEHVTLSKETGRNFQNIGVFWQLAKDGGIMHNGGNLLGGTVYLSFNPETNIGRILITNCDASASRDMLVSFISIWRTMEIYAGKIN</sequence>
<name>A0ABT8RXC0_9FLAO</name>